<keyword evidence="2" id="KW-1185">Reference proteome</keyword>
<reference evidence="1 2" key="1">
    <citation type="submission" date="2015-08" db="EMBL/GenBank/DDBJ databases">
        <title>Emmonsia species relationships and genome sequence.</title>
        <authorList>
            <person name="Cuomo C.A."/>
            <person name="Schwartz I.S."/>
            <person name="Kenyon C."/>
            <person name="De Hoog G.S."/>
            <person name="Govender N.P."/>
            <person name="Botha A."/>
            <person name="Moreno L."/>
            <person name="De Vries M."/>
            <person name="Munoz J.F."/>
            <person name="Stielow J.B."/>
        </authorList>
    </citation>
    <scope>NUCLEOTIDE SEQUENCE [LARGE SCALE GENOMIC DNA]</scope>
    <source>
        <strain evidence="1 2">EI222</strain>
    </source>
</reference>
<dbReference type="Proteomes" id="UP000242791">
    <property type="component" value="Unassembled WGS sequence"/>
</dbReference>
<accession>A0A1J9Q4E2</accession>
<name>A0A1J9Q4E2_9EURO</name>
<evidence type="ECO:0000313" key="1">
    <source>
        <dbReference type="EMBL" id="OJD22962.1"/>
    </source>
</evidence>
<dbReference type="OrthoDB" id="4180418at2759"/>
<dbReference type="AlphaFoldDB" id="A0A1J9Q4E2"/>
<protein>
    <submittedName>
        <fullName evidence="1">Uncharacterized protein</fullName>
    </submittedName>
</protein>
<proteinExistence type="predicted"/>
<evidence type="ECO:0000313" key="2">
    <source>
        <dbReference type="Proteomes" id="UP000242791"/>
    </source>
</evidence>
<sequence>MIGHPSTNDFDIYLSSKIPLDAKIFHSLSVDLVAIARCHASLDERVAGASPLAVIEGLNRAIAESDIIWELGSTAVFGLTPAIVMKAGYGSEIGYIPTMDYIKKLAPLVPLPDIHGIFQAGDLSYVFMTRVKGETLDHV</sequence>
<comment type="caution">
    <text evidence="1">The sequence shown here is derived from an EMBL/GenBank/DDBJ whole genome shotgun (WGS) entry which is preliminary data.</text>
</comment>
<dbReference type="STRING" id="1658174.A0A1J9Q4E2"/>
<organism evidence="1 2">
    <name type="scientific">Blastomyces percursus</name>
    <dbReference type="NCBI Taxonomy" id="1658174"/>
    <lineage>
        <taxon>Eukaryota</taxon>
        <taxon>Fungi</taxon>
        <taxon>Dikarya</taxon>
        <taxon>Ascomycota</taxon>
        <taxon>Pezizomycotina</taxon>
        <taxon>Eurotiomycetes</taxon>
        <taxon>Eurotiomycetidae</taxon>
        <taxon>Onygenales</taxon>
        <taxon>Ajellomycetaceae</taxon>
        <taxon>Blastomyces</taxon>
    </lineage>
</organism>
<dbReference type="EMBL" id="LGTZ01000912">
    <property type="protein sequence ID" value="OJD22962.1"/>
    <property type="molecule type" value="Genomic_DNA"/>
</dbReference>
<dbReference type="VEuPathDB" id="FungiDB:ACJ73_05685"/>
<gene>
    <name evidence="1" type="ORF">ACJ73_05685</name>
</gene>